<dbReference type="GO" id="GO:0003723">
    <property type="term" value="F:RNA binding"/>
    <property type="evidence" value="ECO:0007669"/>
    <property type="project" value="UniProtKB-UniRule"/>
</dbReference>
<dbReference type="Proteomes" id="UP000694391">
    <property type="component" value="Unplaced"/>
</dbReference>
<evidence type="ECO:0000256" key="8">
    <source>
        <dbReference type="ARBA" id="ARBA00022990"/>
    </source>
</evidence>
<keyword evidence="7 14" id="KW-0694">RNA-binding</keyword>
<evidence type="ECO:0000256" key="11">
    <source>
        <dbReference type="ARBA" id="ARBA00046134"/>
    </source>
</evidence>
<evidence type="ECO:0000256" key="3">
    <source>
        <dbReference type="ARBA" id="ARBA00022552"/>
    </source>
</evidence>
<dbReference type="Pfam" id="PF00398">
    <property type="entry name" value="RrnaAD"/>
    <property type="match status" value="1"/>
</dbReference>
<keyword evidence="19" id="KW-1185">Reference proteome</keyword>
<dbReference type="InterPro" id="IPR011530">
    <property type="entry name" value="rRNA_adenine_dimethylase"/>
</dbReference>
<keyword evidence="3 15" id="KW-0698">rRNA processing</keyword>
<dbReference type="InterPro" id="IPR020598">
    <property type="entry name" value="rRNA_Ade_methylase_Trfase_N"/>
</dbReference>
<comment type="subunit">
    <text evidence="10">Part of the small subunit (SSU) processome, composed of more than 70 proteins and the RNA chaperone small nucleolar RNA (snoRNA) U3.</text>
</comment>
<feature type="binding site" evidence="14">
    <location>
        <position position="37"/>
    </location>
    <ligand>
        <name>S-adenosyl-L-methionine</name>
        <dbReference type="ChEBI" id="CHEBI:59789"/>
    </ligand>
</feature>
<name>A0A8C0K187_CANLU</name>
<dbReference type="InterPro" id="IPR029063">
    <property type="entry name" value="SAM-dependent_MTases_sf"/>
</dbReference>
<sequence>MPKIKAGTSGRRRERLKQSRELKSAGGLTFNTGIGQHILKNPLVVNSIIDKAALGPTDVVLEVGPGTGNMTVELLEKVKKVIARELDPRLVAEPHKRVQGTPLASKLQVLVGDVLKTDLPFFDACVANLPYQISSPFVFKLLLHRPFFRCAVLMFQREFALRLVAMPGDKLYCRLSINIQLLARVDHLMKVGKNNFRPPPKVESSVVRIEPKNPPPPINFQEWDGLVRITFVKERRTRLSAAFKSSAVQQLLEKNYRIHCSLHNIIIPENFSIADKIQQILTSTGFSDKRARSMHIDDFIRLLHGFSAEGIHFS</sequence>
<evidence type="ECO:0000256" key="15">
    <source>
        <dbReference type="RuleBase" id="RU362106"/>
    </source>
</evidence>
<dbReference type="EC" id="2.1.1.-" evidence="15"/>
<feature type="binding site" evidence="14">
    <location>
        <position position="128"/>
    </location>
    <ligand>
        <name>S-adenosyl-L-methionine</name>
        <dbReference type="ChEBI" id="CHEBI:59789"/>
    </ligand>
</feature>
<evidence type="ECO:0000259" key="16">
    <source>
        <dbReference type="SMART" id="SM00650"/>
    </source>
</evidence>
<gene>
    <name evidence="18" type="primary">LOC112663784</name>
</gene>
<keyword evidence="4 14" id="KW-0489">Methyltransferase</keyword>
<dbReference type="GeneTree" id="ENSGT00950000183142"/>
<dbReference type="NCBIfam" id="TIGR00755">
    <property type="entry name" value="ksgA"/>
    <property type="match status" value="1"/>
</dbReference>
<dbReference type="AlphaFoldDB" id="A0A8C0K187"/>
<evidence type="ECO:0000256" key="4">
    <source>
        <dbReference type="ARBA" id="ARBA00022603"/>
    </source>
</evidence>
<dbReference type="Gene3D" id="1.10.8.480">
    <property type="match status" value="1"/>
</dbReference>
<dbReference type="GO" id="GO:0052909">
    <property type="term" value="F:18S rRNA (adenine(1779)-N(6)/adenine(1780)-N(6))-dimethyltransferase activity"/>
    <property type="evidence" value="ECO:0007669"/>
    <property type="project" value="UniProtKB-EC"/>
</dbReference>
<dbReference type="Gene3D" id="3.40.50.150">
    <property type="entry name" value="Vaccinia Virus protein VP39"/>
    <property type="match status" value="1"/>
</dbReference>
<dbReference type="GO" id="GO:0005654">
    <property type="term" value="C:nucleoplasm"/>
    <property type="evidence" value="ECO:0007669"/>
    <property type="project" value="UniProtKB-SubCell"/>
</dbReference>
<dbReference type="PROSITE" id="PS51689">
    <property type="entry name" value="SAM_RNA_A_N6_MT"/>
    <property type="match status" value="1"/>
</dbReference>
<evidence type="ECO:0000313" key="18">
    <source>
        <dbReference type="Ensembl" id="ENSCAFP00020009549.1"/>
    </source>
</evidence>
<dbReference type="GO" id="GO:0005730">
    <property type="term" value="C:nucleolus"/>
    <property type="evidence" value="ECO:0007669"/>
    <property type="project" value="UniProtKB-SubCell"/>
</dbReference>
<feature type="binding site" evidence="14">
    <location>
        <position position="113"/>
    </location>
    <ligand>
        <name>S-adenosyl-L-methionine</name>
        <dbReference type="ChEBI" id="CHEBI:59789"/>
    </ligand>
</feature>
<evidence type="ECO:0000256" key="9">
    <source>
        <dbReference type="ARBA" id="ARBA00023242"/>
    </source>
</evidence>
<evidence type="ECO:0000256" key="5">
    <source>
        <dbReference type="ARBA" id="ARBA00022679"/>
    </source>
</evidence>
<keyword evidence="6 14" id="KW-0949">S-adenosyl-L-methionine</keyword>
<dbReference type="PANTHER" id="PTHR11727">
    <property type="entry name" value="DIMETHYLADENOSINE TRANSFERASE"/>
    <property type="match status" value="1"/>
</dbReference>
<evidence type="ECO:0000313" key="17">
    <source>
        <dbReference type="Ensembl" id="ENSCAFP00020009336.1"/>
    </source>
</evidence>
<evidence type="ECO:0000256" key="12">
    <source>
        <dbReference type="ARBA" id="ARBA00049478"/>
    </source>
</evidence>
<keyword evidence="5 14" id="KW-0808">Transferase</keyword>
<keyword evidence="9" id="KW-0539">Nucleus</keyword>
<evidence type="ECO:0000256" key="1">
    <source>
        <dbReference type="ARBA" id="ARBA00004604"/>
    </source>
</evidence>
<comment type="catalytic activity">
    <reaction evidence="12">
        <text>adenosine(1779)/adenosine(1780) in 18S rRNA + 4 S-adenosyl-L-methionine = N(6)-dimethyladenosine(1779)/N(6)-dimethyladenosine(1780) in 18S rRNA + 4 S-adenosyl-L-homocysteine + 4 H(+)</text>
        <dbReference type="Rhea" id="RHEA:42780"/>
        <dbReference type="Rhea" id="RHEA-COMP:10234"/>
        <dbReference type="Rhea" id="RHEA-COMP:10236"/>
        <dbReference type="ChEBI" id="CHEBI:15378"/>
        <dbReference type="ChEBI" id="CHEBI:57856"/>
        <dbReference type="ChEBI" id="CHEBI:59789"/>
        <dbReference type="ChEBI" id="CHEBI:74411"/>
        <dbReference type="ChEBI" id="CHEBI:74493"/>
        <dbReference type="EC" id="2.1.1.183"/>
    </reaction>
</comment>
<dbReference type="FunFam" id="3.40.50.150:FF:000007">
    <property type="entry name" value="rRNA adenine N(6)-methyltransferase"/>
    <property type="match status" value="1"/>
</dbReference>
<accession>A0A8C0K187</accession>
<organism evidence="17 19">
    <name type="scientific">Canis lupus dingo</name>
    <name type="common">dingo</name>
    <dbReference type="NCBI Taxonomy" id="286419"/>
    <lineage>
        <taxon>Eukaryota</taxon>
        <taxon>Metazoa</taxon>
        <taxon>Chordata</taxon>
        <taxon>Craniata</taxon>
        <taxon>Vertebrata</taxon>
        <taxon>Euteleostomi</taxon>
        <taxon>Mammalia</taxon>
        <taxon>Eutheria</taxon>
        <taxon>Laurasiatheria</taxon>
        <taxon>Carnivora</taxon>
        <taxon>Caniformia</taxon>
        <taxon>Canidae</taxon>
        <taxon>Canis</taxon>
    </lineage>
</organism>
<evidence type="ECO:0000256" key="14">
    <source>
        <dbReference type="PROSITE-ProRule" id="PRU01026"/>
    </source>
</evidence>
<dbReference type="CDD" id="cd02440">
    <property type="entry name" value="AdoMet_MTases"/>
    <property type="match status" value="1"/>
</dbReference>
<dbReference type="Ensembl" id="ENSCAFT00020011102.1">
    <property type="protein sequence ID" value="ENSCAFP00020009549.1"/>
    <property type="gene ID" value="ENSCAFG00020007749.1"/>
</dbReference>
<dbReference type="InterPro" id="IPR001737">
    <property type="entry name" value="KsgA/Erm"/>
</dbReference>
<dbReference type="SUPFAM" id="SSF53335">
    <property type="entry name" value="S-adenosyl-L-methionine-dependent methyltransferases"/>
    <property type="match status" value="1"/>
</dbReference>
<feature type="binding site" evidence="14">
    <location>
        <position position="39"/>
    </location>
    <ligand>
        <name>S-adenosyl-L-methionine</name>
        <dbReference type="ChEBI" id="CHEBI:59789"/>
    </ligand>
</feature>
<evidence type="ECO:0000256" key="10">
    <source>
        <dbReference type="ARBA" id="ARBA00035020"/>
    </source>
</evidence>
<dbReference type="Ensembl" id="ENSCAFT00020010828.1">
    <property type="protein sequence ID" value="ENSCAFP00020009318.1"/>
    <property type="gene ID" value="ENSCAFG00020007532.1"/>
</dbReference>
<evidence type="ECO:0000256" key="2">
    <source>
        <dbReference type="ARBA" id="ARBA00004642"/>
    </source>
</evidence>
<evidence type="ECO:0000256" key="7">
    <source>
        <dbReference type="ARBA" id="ARBA00022884"/>
    </source>
</evidence>
<dbReference type="FunFam" id="1.10.8.480:FF:000001">
    <property type="entry name" value="rRNA adenine N(6)-methyltransferase"/>
    <property type="match status" value="1"/>
</dbReference>
<proteinExistence type="inferred from homology"/>
<reference evidence="17" key="1">
    <citation type="submission" date="2025-05" db="UniProtKB">
        <authorList>
            <consortium name="Ensembl"/>
        </authorList>
    </citation>
    <scope>IDENTIFICATION</scope>
</reference>
<comment type="subcellular location">
    <subcellularLocation>
        <location evidence="1">Nucleus</location>
        <location evidence="1">Nucleolus</location>
    </subcellularLocation>
    <subcellularLocation>
        <location evidence="2">Nucleus</location>
        <location evidence="2">Nucleoplasm</location>
    </subcellularLocation>
</comment>
<feature type="domain" description="Ribosomal RNA adenine methylase transferase N-terminal" evidence="16">
    <location>
        <begin position="44"/>
        <end position="213"/>
    </location>
</feature>
<evidence type="ECO:0000256" key="13">
    <source>
        <dbReference type="ARBA" id="ARBA00061109"/>
    </source>
</evidence>
<dbReference type="PANTHER" id="PTHR11727:SF7">
    <property type="entry name" value="DIMETHYLADENOSINE TRANSFERASE-RELATED"/>
    <property type="match status" value="1"/>
</dbReference>
<dbReference type="SMART" id="SM00650">
    <property type="entry name" value="rADc"/>
    <property type="match status" value="1"/>
</dbReference>
<evidence type="ECO:0000256" key="6">
    <source>
        <dbReference type="ARBA" id="ARBA00022691"/>
    </source>
</evidence>
<feature type="binding site" evidence="14">
    <location>
        <position position="64"/>
    </location>
    <ligand>
        <name>S-adenosyl-L-methionine</name>
        <dbReference type="ChEBI" id="CHEBI:59789"/>
    </ligand>
</feature>
<protein>
    <recommendedName>
        <fullName evidence="15">rRNA adenine N(6)-methyltransferase</fullName>
        <ecNumber evidence="15">2.1.1.-</ecNumber>
    </recommendedName>
</protein>
<evidence type="ECO:0000313" key="19">
    <source>
        <dbReference type="Proteomes" id="UP000694391"/>
    </source>
</evidence>
<feature type="binding site" evidence="14">
    <location>
        <position position="85"/>
    </location>
    <ligand>
        <name>S-adenosyl-L-methionine</name>
        <dbReference type="ChEBI" id="CHEBI:59789"/>
    </ligand>
</feature>
<comment type="function">
    <text evidence="11">Specifically dimethylates two adjacent adenosines in the loop of a conserved hairpin near the 3'-end of 18S rRNA in the 40S particle. Involved in the pre-rRNA processing steps leading to small-subunit rRNA production independently of its RNA-modifying catalytic activity. Part of the small subunit (SSU) processome, first precursor of the small eukaryotic ribosomal subunit. During the assembly of the SSU processome in the nucleolus, many ribosome biogenesis factors, an RNA chaperone and ribosomal proteins associate with the nascent pre-rRNA and work in concert to generate RNA folding, modifications, rearrangements and cleavage as well as targeted degradation of pre-ribosomal RNA by the RNA exosome.</text>
</comment>
<keyword evidence="8" id="KW-0007">Acetylation</keyword>
<comment type="similarity">
    <text evidence="13 14 15">Belongs to the class I-like SAM-binding methyltransferase superfamily. rRNA adenine N(6)-methyltransferase family.</text>
</comment>
<dbReference type="Ensembl" id="ENSCAFT00020010851.1">
    <property type="protein sequence ID" value="ENSCAFP00020009336.1"/>
    <property type="gene ID" value="ENSCAFG00020007558.1"/>
</dbReference>